<gene>
    <name evidence="2" type="ORF">ERS852491_04781</name>
</gene>
<name>A0A174M7C9_9FIRM</name>
<dbReference type="OrthoDB" id="9798407at2"/>
<dbReference type="Pfam" id="PF01261">
    <property type="entry name" value="AP_endonuc_2"/>
    <property type="match status" value="1"/>
</dbReference>
<proteinExistence type="predicted"/>
<dbReference type="STRING" id="39482.ERS852491_04781"/>
<feature type="domain" description="Xylose isomerase-like TIM barrel" evidence="1">
    <location>
        <begin position="25"/>
        <end position="315"/>
    </location>
</feature>
<dbReference type="InterPro" id="IPR050312">
    <property type="entry name" value="IolE/XylAMocC-like"/>
</dbReference>
<evidence type="ECO:0000259" key="1">
    <source>
        <dbReference type="Pfam" id="PF01261"/>
    </source>
</evidence>
<dbReference type="Proteomes" id="UP000095544">
    <property type="component" value="Unassembled WGS sequence"/>
</dbReference>
<dbReference type="PANTHER" id="PTHR12110">
    <property type="entry name" value="HYDROXYPYRUVATE ISOMERASE"/>
    <property type="match status" value="1"/>
</dbReference>
<dbReference type="InterPro" id="IPR013022">
    <property type="entry name" value="Xyl_isomerase-like_TIM-brl"/>
</dbReference>
<dbReference type="EMBL" id="CYZU01000078">
    <property type="protein sequence ID" value="CUP29659.1"/>
    <property type="molecule type" value="Genomic_DNA"/>
</dbReference>
<dbReference type="Gene3D" id="3.20.20.150">
    <property type="entry name" value="Divalent-metal-dependent TIM barrel enzymes"/>
    <property type="match status" value="1"/>
</dbReference>
<evidence type="ECO:0000313" key="3">
    <source>
        <dbReference type="Proteomes" id="UP000095544"/>
    </source>
</evidence>
<dbReference type="RefSeq" id="WP_055155185.1">
    <property type="nucleotide sequence ID" value="NZ_CYZU01000078.1"/>
</dbReference>
<reference evidence="2 3" key="1">
    <citation type="submission" date="2015-09" db="EMBL/GenBank/DDBJ databases">
        <authorList>
            <consortium name="Pathogen Informatics"/>
        </authorList>
    </citation>
    <scope>NUCLEOTIDE SEQUENCE [LARGE SCALE GENOMIC DNA]</scope>
    <source>
        <strain evidence="2 3">2789STDY5834876</strain>
    </source>
</reference>
<sequence length="323" mass="36996">MAIKIGCTVWTFMQPGYHAPYEEAIRKAADVGFEGIELMVDDEKKLEAYWTEAKTEEIKLLLKQLKLDLIQICIFQNLAGGFASLEKADSEKALYNFRRVCRLAKKLGAPAVNFPVPYPENDIRAKTTATLPEYFYLNTPDMVLPGGETRCVDGWRFDAKFRLYFPADFKWEKYWENFVENMKKVSEIAASEGVTCRIENTYNTMAPHTDSILRLLKRVESDVLSVSFHSAQAFLQREVLPWAVHKYGRKMTHFRACDGDGLACYNLPVGSGIIDWEGVLSALQEIGYDGYLSFEWLNDADIEENAAESLGYIRRKLKKVYNR</sequence>
<evidence type="ECO:0000313" key="2">
    <source>
        <dbReference type="EMBL" id="CUP29659.1"/>
    </source>
</evidence>
<dbReference type="AlphaFoldDB" id="A0A174M7C9"/>
<accession>A0A174M7C9</accession>
<protein>
    <submittedName>
        <fullName evidence="2">L-xylulose 5-phosphate 3-epimerase</fullName>
    </submittedName>
</protein>
<organism evidence="2 3">
    <name type="scientific">Faecalicatena contorta</name>
    <dbReference type="NCBI Taxonomy" id="39482"/>
    <lineage>
        <taxon>Bacteria</taxon>
        <taxon>Bacillati</taxon>
        <taxon>Bacillota</taxon>
        <taxon>Clostridia</taxon>
        <taxon>Lachnospirales</taxon>
        <taxon>Lachnospiraceae</taxon>
        <taxon>Faecalicatena</taxon>
    </lineage>
</organism>
<dbReference type="SUPFAM" id="SSF51658">
    <property type="entry name" value="Xylose isomerase-like"/>
    <property type="match status" value="1"/>
</dbReference>
<dbReference type="InterPro" id="IPR036237">
    <property type="entry name" value="Xyl_isomerase-like_sf"/>
</dbReference>